<comment type="caution">
    <text evidence="1">The sequence shown here is derived from an EMBL/GenBank/DDBJ whole genome shotgun (WGS) entry which is preliminary data.</text>
</comment>
<organism evidence="1 2">
    <name type="scientific">Pectobacterium polonicum</name>
    <dbReference type="NCBI Taxonomy" id="2485124"/>
    <lineage>
        <taxon>Bacteria</taxon>
        <taxon>Pseudomonadati</taxon>
        <taxon>Pseudomonadota</taxon>
        <taxon>Gammaproteobacteria</taxon>
        <taxon>Enterobacterales</taxon>
        <taxon>Pectobacteriaceae</taxon>
        <taxon>Pectobacterium</taxon>
    </lineage>
</organism>
<dbReference type="InterPro" id="IPR012338">
    <property type="entry name" value="Beta-lactam/transpept-like"/>
</dbReference>
<gene>
    <name evidence="1" type="ORF">ABRQ07_12255</name>
</gene>
<dbReference type="EMBL" id="JBEHEF010000009">
    <property type="protein sequence ID" value="MEQ9938378.1"/>
    <property type="molecule type" value="Genomic_DNA"/>
</dbReference>
<dbReference type="SUPFAM" id="SSF56601">
    <property type="entry name" value="beta-lactamase/transpeptidase-like"/>
    <property type="match status" value="1"/>
</dbReference>
<accession>A0ABV1PB75</accession>
<proteinExistence type="predicted"/>
<sequence length="51" mass="5575">MAESQSGNISAIVGDRNVDYNGFNGAKDSNWQIGSLVKPFVYLFALQIPEL</sequence>
<dbReference type="Proteomes" id="UP001463408">
    <property type="component" value="Unassembled WGS sequence"/>
</dbReference>
<protein>
    <recommendedName>
        <fullName evidence="3">Penicillin-binding protein transpeptidase domain-containing protein</fullName>
    </recommendedName>
</protein>
<evidence type="ECO:0000313" key="1">
    <source>
        <dbReference type="EMBL" id="MEQ9938378.1"/>
    </source>
</evidence>
<keyword evidence="2" id="KW-1185">Reference proteome</keyword>
<dbReference type="RefSeq" id="WP_165325039.1">
    <property type="nucleotide sequence ID" value="NZ_JBEHEF010000009.1"/>
</dbReference>
<name>A0ABV1PB75_9GAMM</name>
<evidence type="ECO:0000313" key="2">
    <source>
        <dbReference type="Proteomes" id="UP001463408"/>
    </source>
</evidence>
<dbReference type="Gene3D" id="3.40.710.10">
    <property type="entry name" value="DD-peptidase/beta-lactamase superfamily"/>
    <property type="match status" value="1"/>
</dbReference>
<evidence type="ECO:0008006" key="3">
    <source>
        <dbReference type="Google" id="ProtNLM"/>
    </source>
</evidence>
<reference evidence="1 2" key="1">
    <citation type="submission" date="2024-06" db="EMBL/GenBank/DDBJ databases">
        <title>Pangenomics to understand the prophage dynamics in the radiating lineages of P. brasiliense.</title>
        <authorList>
            <person name="Pardeshi L.A."/>
            <person name="Van Duivenbode I."/>
            <person name="Jonkheer E.M."/>
            <person name="Pel M.J.C."/>
            <person name="Kupczok A."/>
            <person name="De Ridder D."/>
            <person name="Smit S."/>
            <person name="Van Der Lee T.J."/>
        </authorList>
    </citation>
    <scope>NUCLEOTIDE SEQUENCE [LARGE SCALE GENOMIC DNA]</scope>
    <source>
        <strain evidence="1 2">PD 8607</strain>
    </source>
</reference>